<keyword evidence="2" id="KW-1185">Reference proteome</keyword>
<dbReference type="Proteomes" id="UP001601444">
    <property type="component" value="Unassembled WGS sequence"/>
</dbReference>
<organism evidence="1 2">
    <name type="scientific">Nocardia thailandica</name>
    <dbReference type="NCBI Taxonomy" id="257275"/>
    <lineage>
        <taxon>Bacteria</taxon>
        <taxon>Bacillati</taxon>
        <taxon>Actinomycetota</taxon>
        <taxon>Actinomycetes</taxon>
        <taxon>Mycobacteriales</taxon>
        <taxon>Nocardiaceae</taxon>
        <taxon>Nocardia</taxon>
    </lineage>
</organism>
<reference evidence="1 2" key="1">
    <citation type="submission" date="2024-10" db="EMBL/GenBank/DDBJ databases">
        <title>The Natural Products Discovery Center: Release of the First 8490 Sequenced Strains for Exploring Actinobacteria Biosynthetic Diversity.</title>
        <authorList>
            <person name="Kalkreuter E."/>
            <person name="Kautsar S.A."/>
            <person name="Yang D."/>
            <person name="Bader C.D."/>
            <person name="Teijaro C.N."/>
            <person name="Fluegel L."/>
            <person name="Davis C.M."/>
            <person name="Simpson J.R."/>
            <person name="Lauterbach L."/>
            <person name="Steele A.D."/>
            <person name="Gui C."/>
            <person name="Meng S."/>
            <person name="Li G."/>
            <person name="Viehrig K."/>
            <person name="Ye F."/>
            <person name="Su P."/>
            <person name="Kiefer A.F."/>
            <person name="Nichols A."/>
            <person name="Cepeda A.J."/>
            <person name="Yan W."/>
            <person name="Fan B."/>
            <person name="Jiang Y."/>
            <person name="Adhikari A."/>
            <person name="Zheng C.-J."/>
            <person name="Schuster L."/>
            <person name="Cowan T.M."/>
            <person name="Smanski M.J."/>
            <person name="Chevrette M.G."/>
            <person name="De Carvalho L.P.S."/>
            <person name="Shen B."/>
        </authorList>
    </citation>
    <scope>NUCLEOTIDE SEQUENCE [LARGE SCALE GENOMIC DNA]</scope>
    <source>
        <strain evidence="1 2">NPDC004045</strain>
    </source>
</reference>
<accession>A0ABW6PX73</accession>
<protein>
    <submittedName>
        <fullName evidence="1">Uncharacterized protein</fullName>
    </submittedName>
</protein>
<dbReference type="EMBL" id="JBIAMX010000031">
    <property type="protein sequence ID" value="MFF0547044.1"/>
    <property type="molecule type" value="Genomic_DNA"/>
</dbReference>
<evidence type="ECO:0000313" key="1">
    <source>
        <dbReference type="EMBL" id="MFF0547044.1"/>
    </source>
</evidence>
<dbReference type="RefSeq" id="WP_387703199.1">
    <property type="nucleotide sequence ID" value="NZ_JBIAMX010000031.1"/>
</dbReference>
<gene>
    <name evidence="1" type="ORF">ACFYTF_29820</name>
</gene>
<sequence>MGIDGGQESGSTGSDPALVTADTLRELLASGQPDAGLVLEGGRVSVTSESGGLALVSRDELRDRVGAEPDPTALAEQAELLNTEIRLMGA</sequence>
<comment type="caution">
    <text evidence="1">The sequence shown here is derived from an EMBL/GenBank/DDBJ whole genome shotgun (WGS) entry which is preliminary data.</text>
</comment>
<proteinExistence type="predicted"/>
<name>A0ABW6PX73_9NOCA</name>
<evidence type="ECO:0000313" key="2">
    <source>
        <dbReference type="Proteomes" id="UP001601444"/>
    </source>
</evidence>